<dbReference type="PANTHER" id="PTHR43228">
    <property type="entry name" value="TWO-COMPONENT RESPONSE REGULATOR"/>
    <property type="match status" value="1"/>
</dbReference>
<dbReference type="EMBL" id="JACRTG010000030">
    <property type="protein sequence ID" value="MBC8589177.1"/>
    <property type="molecule type" value="Genomic_DNA"/>
</dbReference>
<dbReference type="InterPro" id="IPR052048">
    <property type="entry name" value="ST_Response_Regulator"/>
</dbReference>
<evidence type="ECO:0000313" key="4">
    <source>
        <dbReference type="EMBL" id="MBC8589177.1"/>
    </source>
</evidence>
<dbReference type="PROSITE" id="PS50921">
    <property type="entry name" value="ANTAR"/>
    <property type="match status" value="1"/>
</dbReference>
<feature type="modified residue" description="4-aspartylphosphate" evidence="1">
    <location>
        <position position="56"/>
    </location>
</feature>
<dbReference type="SMART" id="SM00448">
    <property type="entry name" value="REC"/>
    <property type="match status" value="1"/>
</dbReference>
<evidence type="ECO:0000259" key="3">
    <source>
        <dbReference type="PROSITE" id="PS50921"/>
    </source>
</evidence>
<feature type="domain" description="Response regulatory" evidence="2">
    <location>
        <begin position="6"/>
        <end position="120"/>
    </location>
</feature>
<dbReference type="SMART" id="SM01012">
    <property type="entry name" value="ANTAR"/>
    <property type="match status" value="1"/>
</dbReference>
<dbReference type="Gene3D" id="3.40.50.2300">
    <property type="match status" value="1"/>
</dbReference>
<organism evidence="4 5">
    <name type="scientific">Paratissierella segnis</name>
    <dbReference type="NCBI Taxonomy" id="2763679"/>
    <lineage>
        <taxon>Bacteria</taxon>
        <taxon>Bacillati</taxon>
        <taxon>Bacillota</taxon>
        <taxon>Tissierellia</taxon>
        <taxon>Tissierellales</taxon>
        <taxon>Tissierellaceae</taxon>
        <taxon>Paratissierella</taxon>
    </lineage>
</organism>
<dbReference type="PROSITE" id="PS50110">
    <property type="entry name" value="RESPONSE_REGULATORY"/>
    <property type="match status" value="1"/>
</dbReference>
<evidence type="ECO:0000259" key="2">
    <source>
        <dbReference type="PROSITE" id="PS50110"/>
    </source>
</evidence>
<dbReference type="InterPro" id="IPR036388">
    <property type="entry name" value="WH-like_DNA-bd_sf"/>
</dbReference>
<dbReference type="Gene3D" id="1.10.10.10">
    <property type="entry name" value="Winged helix-like DNA-binding domain superfamily/Winged helix DNA-binding domain"/>
    <property type="match status" value="1"/>
</dbReference>
<protein>
    <submittedName>
        <fullName evidence="4">Response regulator</fullName>
    </submittedName>
</protein>
<dbReference type="InterPro" id="IPR001789">
    <property type="entry name" value="Sig_transdc_resp-reg_receiver"/>
</dbReference>
<dbReference type="RefSeq" id="WP_262430637.1">
    <property type="nucleotide sequence ID" value="NZ_JACRTG010000030.1"/>
</dbReference>
<dbReference type="InterPro" id="IPR005561">
    <property type="entry name" value="ANTAR"/>
</dbReference>
<keyword evidence="1" id="KW-0597">Phosphoprotein</keyword>
<dbReference type="PIRSF" id="PIRSF036382">
    <property type="entry name" value="RR_antiterm"/>
    <property type="match status" value="1"/>
</dbReference>
<comment type="caution">
    <text evidence="4">The sequence shown here is derived from an EMBL/GenBank/DDBJ whole genome shotgun (WGS) entry which is preliminary data.</text>
</comment>
<name>A0A926EZB6_9FIRM</name>
<dbReference type="GO" id="GO:0000160">
    <property type="term" value="P:phosphorelay signal transduction system"/>
    <property type="evidence" value="ECO:0007669"/>
    <property type="project" value="InterPro"/>
</dbReference>
<dbReference type="Pfam" id="PF03861">
    <property type="entry name" value="ANTAR"/>
    <property type="match status" value="1"/>
</dbReference>
<sequence length="204" mass="23084">MSKKLNVLICEDDYLVSQGLKYSVESLGHDAIAIAKNGKEAVELALEKLPDLIIMDINMPIMNGLVALEKINKYIDIPCIILTAYHKDSLIKKASENGALYYLIKPITDYDLNAAINIVMARYSEFENLKLELNQTKEKLETRKYVEIAKGLLMDKYGLKEQEAMIKIQKLSRDKNLKMVDISKQIIESLKNKKNSGTNLEGDS</sequence>
<accession>A0A926EZB6</accession>
<dbReference type="PANTHER" id="PTHR43228:SF6">
    <property type="entry name" value="RESPONSE REGULATOR RECEIVER"/>
    <property type="match status" value="1"/>
</dbReference>
<dbReference type="GO" id="GO:0003723">
    <property type="term" value="F:RNA binding"/>
    <property type="evidence" value="ECO:0007669"/>
    <property type="project" value="InterPro"/>
</dbReference>
<dbReference type="Proteomes" id="UP000601171">
    <property type="component" value="Unassembled WGS sequence"/>
</dbReference>
<keyword evidence="5" id="KW-1185">Reference proteome</keyword>
<dbReference type="AlphaFoldDB" id="A0A926EZB6"/>
<reference evidence="4" key="1">
    <citation type="submission" date="2020-08" db="EMBL/GenBank/DDBJ databases">
        <title>Genome public.</title>
        <authorList>
            <person name="Liu C."/>
            <person name="Sun Q."/>
        </authorList>
    </citation>
    <scope>NUCLEOTIDE SEQUENCE</scope>
    <source>
        <strain evidence="4">BX21</strain>
    </source>
</reference>
<dbReference type="InterPro" id="IPR011006">
    <property type="entry name" value="CheY-like_superfamily"/>
</dbReference>
<dbReference type="InterPro" id="IPR008327">
    <property type="entry name" value="Sig_transdc_resp-reg_antiterm"/>
</dbReference>
<evidence type="ECO:0000256" key="1">
    <source>
        <dbReference type="PROSITE-ProRule" id="PRU00169"/>
    </source>
</evidence>
<evidence type="ECO:0000313" key="5">
    <source>
        <dbReference type="Proteomes" id="UP000601171"/>
    </source>
</evidence>
<feature type="domain" description="ANTAR" evidence="3">
    <location>
        <begin position="126"/>
        <end position="187"/>
    </location>
</feature>
<gene>
    <name evidence="4" type="ORF">H8707_13230</name>
</gene>
<proteinExistence type="predicted"/>
<dbReference type="Pfam" id="PF00072">
    <property type="entry name" value="Response_reg"/>
    <property type="match status" value="1"/>
</dbReference>
<dbReference type="SUPFAM" id="SSF52172">
    <property type="entry name" value="CheY-like"/>
    <property type="match status" value="1"/>
</dbReference>